<dbReference type="PANTHER" id="PTHR31672:SF2">
    <property type="entry name" value="F-BOX DOMAIN-CONTAINING PROTEIN"/>
    <property type="match status" value="1"/>
</dbReference>
<evidence type="ECO:0000259" key="1">
    <source>
        <dbReference type="PROSITE" id="PS50181"/>
    </source>
</evidence>
<dbReference type="Pfam" id="PF00646">
    <property type="entry name" value="F-box"/>
    <property type="match status" value="1"/>
</dbReference>
<dbReference type="SMART" id="SM00256">
    <property type="entry name" value="FBOX"/>
    <property type="match status" value="1"/>
</dbReference>
<dbReference type="SUPFAM" id="SSF117281">
    <property type="entry name" value="Kelch motif"/>
    <property type="match status" value="1"/>
</dbReference>
<name>A0ABP0VLS8_9BRYO</name>
<dbReference type="InterPro" id="IPR050796">
    <property type="entry name" value="SCF_F-box_component"/>
</dbReference>
<protein>
    <recommendedName>
        <fullName evidence="1">F-box domain-containing protein</fullName>
    </recommendedName>
</protein>
<gene>
    <name evidence="2" type="ORF">CSSPJE1EN1_LOCUS871</name>
</gene>
<dbReference type="InterPro" id="IPR001810">
    <property type="entry name" value="F-box_dom"/>
</dbReference>
<dbReference type="PROSITE" id="PS50181">
    <property type="entry name" value="FBOX"/>
    <property type="match status" value="1"/>
</dbReference>
<keyword evidence="3" id="KW-1185">Reference proteome</keyword>
<evidence type="ECO:0000313" key="2">
    <source>
        <dbReference type="EMBL" id="CAK9255393.1"/>
    </source>
</evidence>
<dbReference type="InterPro" id="IPR036047">
    <property type="entry name" value="F-box-like_dom_sf"/>
</dbReference>
<accession>A0ABP0VLS8</accession>
<reference evidence="2 3" key="1">
    <citation type="submission" date="2024-02" db="EMBL/GenBank/DDBJ databases">
        <authorList>
            <consortium name="ELIXIR-Norway"/>
            <consortium name="Elixir Norway"/>
        </authorList>
    </citation>
    <scope>NUCLEOTIDE SEQUENCE [LARGE SCALE GENOMIC DNA]</scope>
</reference>
<dbReference type="EMBL" id="OZ020096">
    <property type="protein sequence ID" value="CAK9255393.1"/>
    <property type="molecule type" value="Genomic_DNA"/>
</dbReference>
<dbReference type="InterPro" id="IPR015915">
    <property type="entry name" value="Kelch-typ_b-propeller"/>
</dbReference>
<dbReference type="SUPFAM" id="SSF81383">
    <property type="entry name" value="F-box domain"/>
    <property type="match status" value="1"/>
</dbReference>
<sequence length="431" mass="48409">MLPFFFGFNYVAGARVILKQGFRSCQQVIGGFWSGYPKSSSSSSSSTGSQQSLMAVEEEDAAAAAAVDSSLNAATMDQLCRHPWTSQTQEEEQDMDREIWEKLPHDLIIKVLAWLPPPFVVRMRTVCKAWNSLSFSADDVSRLPPREPWLLVCNYSSAPSSQTVSAFDPGAQKWYTGIPLTFDGLRASNIQVCTCAGGFLLCRSSEHVLYTCNPLTKSWRKLPPCLAPIGGFTFEGFEMDFDAATGKFQIYHDLCQYDETDRCDRMSELYDSESDCWKPFGAIAAHDGELPEKIAFLNRVLYCVAFLAPVSLRRYKLQNQAWSEIPLPALKASIYRIITVNLVECHARLLLVAAILEGGDCRKSLRVWELVEEEEQQEKEEKESSAAPAATAAKMMKWVDLEIKPNQDSEALLEMDFAKYSCVGRVRCWWA</sequence>
<dbReference type="PANTHER" id="PTHR31672">
    <property type="entry name" value="BNACNNG10540D PROTEIN"/>
    <property type="match status" value="1"/>
</dbReference>
<feature type="domain" description="F-box" evidence="1">
    <location>
        <begin position="97"/>
        <end position="143"/>
    </location>
</feature>
<proteinExistence type="predicted"/>
<evidence type="ECO:0000313" key="3">
    <source>
        <dbReference type="Proteomes" id="UP001497444"/>
    </source>
</evidence>
<organism evidence="2 3">
    <name type="scientific">Sphagnum jensenii</name>
    <dbReference type="NCBI Taxonomy" id="128206"/>
    <lineage>
        <taxon>Eukaryota</taxon>
        <taxon>Viridiplantae</taxon>
        <taxon>Streptophyta</taxon>
        <taxon>Embryophyta</taxon>
        <taxon>Bryophyta</taxon>
        <taxon>Sphagnophytina</taxon>
        <taxon>Sphagnopsida</taxon>
        <taxon>Sphagnales</taxon>
        <taxon>Sphagnaceae</taxon>
        <taxon>Sphagnum</taxon>
    </lineage>
</organism>
<dbReference type="Proteomes" id="UP001497444">
    <property type="component" value="Chromosome 1"/>
</dbReference>
<dbReference type="Gene3D" id="1.20.1280.50">
    <property type="match status" value="1"/>
</dbReference>